<protein>
    <submittedName>
        <fullName evidence="2">Transporter YIL166C</fullName>
    </submittedName>
</protein>
<feature type="region of interest" description="Disordered" evidence="1">
    <location>
        <begin position="1"/>
        <end position="45"/>
    </location>
</feature>
<organism evidence="2 3">
    <name type="scientific">Colletotrichum liriopes</name>
    <dbReference type="NCBI Taxonomy" id="708192"/>
    <lineage>
        <taxon>Eukaryota</taxon>
        <taxon>Fungi</taxon>
        <taxon>Dikarya</taxon>
        <taxon>Ascomycota</taxon>
        <taxon>Pezizomycotina</taxon>
        <taxon>Sordariomycetes</taxon>
        <taxon>Hypocreomycetidae</taxon>
        <taxon>Glomerellales</taxon>
        <taxon>Glomerellaceae</taxon>
        <taxon>Colletotrichum</taxon>
        <taxon>Colletotrichum spaethianum species complex</taxon>
    </lineage>
</organism>
<keyword evidence="3" id="KW-1185">Reference proteome</keyword>
<dbReference type="AlphaFoldDB" id="A0AA37GHQ3"/>
<sequence>MASNGSGGPFKDPTKEVDTTQAQAVTDTSASSLREQVAQKYGSTDEHVFSDPSAADYWRKVYEKAQYENRHRFDPNYQWSAEDERKLVRKVMFCALDLHRRNINRAISDNMVRDLQQTTRNGRRLTWQ</sequence>
<evidence type="ECO:0000313" key="2">
    <source>
        <dbReference type="EMBL" id="GJC81196.1"/>
    </source>
</evidence>
<accession>A0AA37GHQ3</accession>
<evidence type="ECO:0000313" key="3">
    <source>
        <dbReference type="Proteomes" id="UP001055172"/>
    </source>
</evidence>
<dbReference type="EMBL" id="BPPX01000007">
    <property type="protein sequence ID" value="GJC81196.1"/>
    <property type="molecule type" value="Genomic_DNA"/>
</dbReference>
<evidence type="ECO:0000256" key="1">
    <source>
        <dbReference type="SAM" id="MobiDB-lite"/>
    </source>
</evidence>
<reference evidence="2 3" key="1">
    <citation type="submission" date="2021-07" db="EMBL/GenBank/DDBJ databases">
        <title>Genome data of Colletotrichum spaethianum.</title>
        <authorList>
            <person name="Utami Y.D."/>
            <person name="Hiruma K."/>
        </authorList>
    </citation>
    <scope>NUCLEOTIDE SEQUENCE [LARGE SCALE GENOMIC DNA]</scope>
    <source>
        <strain evidence="2 3">MAFF 242679</strain>
    </source>
</reference>
<feature type="compositionally biased region" description="Polar residues" evidence="1">
    <location>
        <begin position="19"/>
        <end position="34"/>
    </location>
</feature>
<proteinExistence type="predicted"/>
<gene>
    <name evidence="2" type="ORF">ColLi_04034</name>
</gene>
<dbReference type="Proteomes" id="UP001055172">
    <property type="component" value="Unassembled WGS sequence"/>
</dbReference>
<name>A0AA37GHQ3_9PEZI</name>
<comment type="caution">
    <text evidence="2">The sequence shown here is derived from an EMBL/GenBank/DDBJ whole genome shotgun (WGS) entry which is preliminary data.</text>
</comment>